<dbReference type="AlphaFoldDB" id="A0A0A9BK73"/>
<name>A0A0A9BK73_ARUDO</name>
<dbReference type="EMBL" id="GBRH01235342">
    <property type="protein sequence ID" value="JAD62553.1"/>
    <property type="molecule type" value="Transcribed_RNA"/>
</dbReference>
<reference evidence="1" key="2">
    <citation type="journal article" date="2015" name="Data Brief">
        <title>Shoot transcriptome of the giant reed, Arundo donax.</title>
        <authorList>
            <person name="Barrero R.A."/>
            <person name="Guerrero F.D."/>
            <person name="Moolhuijzen P."/>
            <person name="Goolsby J.A."/>
            <person name="Tidwell J."/>
            <person name="Bellgard S.E."/>
            <person name="Bellgard M.I."/>
        </authorList>
    </citation>
    <scope>NUCLEOTIDE SEQUENCE</scope>
    <source>
        <tissue evidence="1">Shoot tissue taken approximately 20 cm above the soil surface</tissue>
    </source>
</reference>
<reference evidence="1" key="1">
    <citation type="submission" date="2014-09" db="EMBL/GenBank/DDBJ databases">
        <authorList>
            <person name="Magalhaes I.L.F."/>
            <person name="Oliveira U."/>
            <person name="Santos F.R."/>
            <person name="Vidigal T.H.D.A."/>
            <person name="Brescovit A.D."/>
            <person name="Santos A.J."/>
        </authorList>
    </citation>
    <scope>NUCLEOTIDE SEQUENCE</scope>
    <source>
        <tissue evidence="1">Shoot tissue taken approximately 20 cm above the soil surface</tissue>
    </source>
</reference>
<evidence type="ECO:0000313" key="1">
    <source>
        <dbReference type="EMBL" id="JAD62553.1"/>
    </source>
</evidence>
<protein>
    <submittedName>
        <fullName evidence="1">Uncharacterized protein</fullName>
    </submittedName>
</protein>
<proteinExistence type="predicted"/>
<organism evidence="1">
    <name type="scientific">Arundo donax</name>
    <name type="common">Giant reed</name>
    <name type="synonym">Donax arundinaceus</name>
    <dbReference type="NCBI Taxonomy" id="35708"/>
    <lineage>
        <taxon>Eukaryota</taxon>
        <taxon>Viridiplantae</taxon>
        <taxon>Streptophyta</taxon>
        <taxon>Embryophyta</taxon>
        <taxon>Tracheophyta</taxon>
        <taxon>Spermatophyta</taxon>
        <taxon>Magnoliopsida</taxon>
        <taxon>Liliopsida</taxon>
        <taxon>Poales</taxon>
        <taxon>Poaceae</taxon>
        <taxon>PACMAD clade</taxon>
        <taxon>Arundinoideae</taxon>
        <taxon>Arundineae</taxon>
        <taxon>Arundo</taxon>
    </lineage>
</organism>
<sequence length="36" mass="3902">MWRAVYGLVAAFLIGTAVLMHWNTGSRSSEHGILVG</sequence>
<accession>A0A0A9BK73</accession>